<evidence type="ECO:0000313" key="2">
    <source>
        <dbReference type="Proteomes" id="UP000649617"/>
    </source>
</evidence>
<protein>
    <submittedName>
        <fullName evidence="1">Uncharacterized protein</fullName>
    </submittedName>
</protein>
<proteinExistence type="predicted"/>
<dbReference type="Proteomes" id="UP000649617">
    <property type="component" value="Unassembled WGS sequence"/>
</dbReference>
<comment type="caution">
    <text evidence="1">The sequence shown here is derived from an EMBL/GenBank/DDBJ whole genome shotgun (WGS) entry which is preliminary data.</text>
</comment>
<organism evidence="1 2">
    <name type="scientific">Symbiodinium pilosum</name>
    <name type="common">Dinoflagellate</name>
    <dbReference type="NCBI Taxonomy" id="2952"/>
    <lineage>
        <taxon>Eukaryota</taxon>
        <taxon>Sar</taxon>
        <taxon>Alveolata</taxon>
        <taxon>Dinophyceae</taxon>
        <taxon>Suessiales</taxon>
        <taxon>Symbiodiniaceae</taxon>
        <taxon>Symbiodinium</taxon>
    </lineage>
</organism>
<accession>A0A812X5C7</accession>
<dbReference type="OrthoDB" id="444174at2759"/>
<evidence type="ECO:0000313" key="1">
    <source>
        <dbReference type="EMBL" id="CAE7719435.1"/>
    </source>
</evidence>
<dbReference type="AlphaFoldDB" id="A0A812X5C7"/>
<dbReference type="EMBL" id="CAJNIZ010045415">
    <property type="protein sequence ID" value="CAE7719435.1"/>
    <property type="molecule type" value="Genomic_DNA"/>
</dbReference>
<keyword evidence="2" id="KW-1185">Reference proteome</keyword>
<sequence>MLEYLDLTELLVVTCSCGPQRKRLPYVQRLNLTLPSHCNTQVLALLPSVKTVRAFVVRGTSRHQVHYAESEIAGRLPFALAALPKLSELLLIDRDSCWHGQESPEDVWDVIVDLTKSLANARKSMLLQSLEWIELGAHCCPQSEPSPESERRPLGCSCHEMVRAFPLSNVIDFVASHGLCLGRLEILKVALSRGVDMNRAFADDRRFTLFHYVLKELSPCNGYSDKEFGERADKLCTAVVQHMVQAGQAAPDQKLLADASSGQLFKDILEPWTADDLPKGLEYLKDYASYVCLGLRSMTFYFSRFCLEAVFGPCIASRGKFWVVCKPVIQVRMAAFRQDDDLNCLGFRVDCLLLSRLMARGTISPGCCPKATSTVCKTKDCHTQLSARQTAHDQMLDSTNSRTMHVLPNLWNCSPFLKSPPAVTHGLNSLGSFLRFIMFSFFGEGPAHVSADRLATRIPLD</sequence>
<name>A0A812X5C7_SYMPI</name>
<gene>
    <name evidence="1" type="ORF">SPIL2461_LOCUS20474</name>
</gene>
<reference evidence="1" key="1">
    <citation type="submission" date="2021-02" db="EMBL/GenBank/DDBJ databases">
        <authorList>
            <person name="Dougan E. K."/>
            <person name="Rhodes N."/>
            <person name="Thang M."/>
            <person name="Chan C."/>
        </authorList>
    </citation>
    <scope>NUCLEOTIDE SEQUENCE</scope>
</reference>